<feature type="domain" description="Response regulatory" evidence="3">
    <location>
        <begin position="46"/>
        <end position="169"/>
    </location>
</feature>
<dbReference type="SUPFAM" id="SSF52172">
    <property type="entry name" value="CheY-like"/>
    <property type="match status" value="1"/>
</dbReference>
<evidence type="ECO:0000256" key="2">
    <source>
        <dbReference type="PROSITE-ProRule" id="PRU00169"/>
    </source>
</evidence>
<evidence type="ECO:0000313" key="4">
    <source>
        <dbReference type="EMBL" id="KAF2837912.1"/>
    </source>
</evidence>
<evidence type="ECO:0000313" key="5">
    <source>
        <dbReference type="Proteomes" id="UP000799429"/>
    </source>
</evidence>
<reference evidence="4" key="1">
    <citation type="journal article" date="2020" name="Stud. Mycol.">
        <title>101 Dothideomycetes genomes: a test case for predicting lifestyles and emergence of pathogens.</title>
        <authorList>
            <person name="Haridas S."/>
            <person name="Albert R."/>
            <person name="Binder M."/>
            <person name="Bloem J."/>
            <person name="Labutti K."/>
            <person name="Salamov A."/>
            <person name="Andreopoulos B."/>
            <person name="Baker S."/>
            <person name="Barry K."/>
            <person name="Bills G."/>
            <person name="Bluhm B."/>
            <person name="Cannon C."/>
            <person name="Castanera R."/>
            <person name="Culley D."/>
            <person name="Daum C."/>
            <person name="Ezra D."/>
            <person name="Gonzalez J."/>
            <person name="Henrissat B."/>
            <person name="Kuo A."/>
            <person name="Liang C."/>
            <person name="Lipzen A."/>
            <person name="Lutzoni F."/>
            <person name="Magnuson J."/>
            <person name="Mondo S."/>
            <person name="Nolan M."/>
            <person name="Ohm R."/>
            <person name="Pangilinan J."/>
            <person name="Park H.-J."/>
            <person name="Ramirez L."/>
            <person name="Alfaro M."/>
            <person name="Sun H."/>
            <person name="Tritt A."/>
            <person name="Yoshinaga Y."/>
            <person name="Zwiers L.-H."/>
            <person name="Turgeon B."/>
            <person name="Goodwin S."/>
            <person name="Spatafora J."/>
            <person name="Crous P."/>
            <person name="Grigoriev I."/>
        </authorList>
    </citation>
    <scope>NUCLEOTIDE SEQUENCE</scope>
    <source>
        <strain evidence="4">CBS 101060</strain>
    </source>
</reference>
<dbReference type="PANTHER" id="PTHR43719:SF11">
    <property type="entry name" value="HISTIDINE KINASE_RESPONSE REGULATOR, PUTATIVE-RELATED"/>
    <property type="match status" value="1"/>
</dbReference>
<protein>
    <recommendedName>
        <fullName evidence="3">Response regulatory domain-containing protein</fullName>
    </recommendedName>
</protein>
<accession>A0A9P4VQK9</accession>
<dbReference type="InterPro" id="IPR011006">
    <property type="entry name" value="CheY-like_superfamily"/>
</dbReference>
<name>A0A9P4VQK9_9PEZI</name>
<dbReference type="GO" id="GO:0000160">
    <property type="term" value="P:phosphorelay signal transduction system"/>
    <property type="evidence" value="ECO:0007669"/>
    <property type="project" value="InterPro"/>
</dbReference>
<gene>
    <name evidence="4" type="ORF">M501DRAFT_1017666</name>
</gene>
<evidence type="ECO:0000259" key="3">
    <source>
        <dbReference type="PROSITE" id="PS50110"/>
    </source>
</evidence>
<dbReference type="Pfam" id="PF00072">
    <property type="entry name" value="Response_reg"/>
    <property type="match status" value="1"/>
</dbReference>
<evidence type="ECO:0000256" key="1">
    <source>
        <dbReference type="ARBA" id="ARBA00022553"/>
    </source>
</evidence>
<keyword evidence="1 2" id="KW-0597">Phosphoprotein</keyword>
<keyword evidence="5" id="KW-1185">Reference proteome</keyword>
<dbReference type="Proteomes" id="UP000799429">
    <property type="component" value="Unassembled WGS sequence"/>
</dbReference>
<dbReference type="CDD" id="cd17546">
    <property type="entry name" value="REC_hyHK_CKI1_RcsC-like"/>
    <property type="match status" value="1"/>
</dbReference>
<dbReference type="OrthoDB" id="21225at2759"/>
<dbReference type="PANTHER" id="PTHR43719">
    <property type="entry name" value="TWO-COMPONENT HISTIDINE KINASE"/>
    <property type="match status" value="1"/>
</dbReference>
<sequence length="170" mass="18762">MLSSGGVIALSPSTTIFTATTRQLSETDTVVSGEGADCLPDPSVPHVLIVDDNLINRTIQSRYLQKLNIPHVAVSNGVDAVIAFQSMSLTSCPFTVINMDWCMPVMDGPHAVQHIRQYESSRIRLKRSRIVGTIFQQSQMTEWKDIGVDDWLLHPISFRTIRAILGIPSA</sequence>
<proteinExistence type="predicted"/>
<organism evidence="4 5">
    <name type="scientific">Patellaria atrata CBS 101060</name>
    <dbReference type="NCBI Taxonomy" id="1346257"/>
    <lineage>
        <taxon>Eukaryota</taxon>
        <taxon>Fungi</taxon>
        <taxon>Dikarya</taxon>
        <taxon>Ascomycota</taxon>
        <taxon>Pezizomycotina</taxon>
        <taxon>Dothideomycetes</taxon>
        <taxon>Dothideomycetes incertae sedis</taxon>
        <taxon>Patellariales</taxon>
        <taxon>Patellariaceae</taxon>
        <taxon>Patellaria</taxon>
    </lineage>
</organism>
<dbReference type="EMBL" id="MU006098">
    <property type="protein sequence ID" value="KAF2837912.1"/>
    <property type="molecule type" value="Genomic_DNA"/>
</dbReference>
<dbReference type="Gene3D" id="3.40.50.2300">
    <property type="match status" value="1"/>
</dbReference>
<dbReference type="InterPro" id="IPR001789">
    <property type="entry name" value="Sig_transdc_resp-reg_receiver"/>
</dbReference>
<dbReference type="PROSITE" id="PS50110">
    <property type="entry name" value="RESPONSE_REGULATORY"/>
    <property type="match status" value="1"/>
</dbReference>
<feature type="modified residue" description="4-aspartylphosphate" evidence="2">
    <location>
        <position position="100"/>
    </location>
</feature>
<dbReference type="SMART" id="SM00448">
    <property type="entry name" value="REC"/>
    <property type="match status" value="1"/>
</dbReference>
<dbReference type="InterPro" id="IPR050956">
    <property type="entry name" value="2C_system_His_kinase"/>
</dbReference>
<dbReference type="AlphaFoldDB" id="A0A9P4VQK9"/>
<comment type="caution">
    <text evidence="4">The sequence shown here is derived from an EMBL/GenBank/DDBJ whole genome shotgun (WGS) entry which is preliminary data.</text>
</comment>